<dbReference type="Proteomes" id="UP001054821">
    <property type="component" value="Chromosome 4"/>
</dbReference>
<dbReference type="AlphaFoldDB" id="A0AAD4Z4V5"/>
<proteinExistence type="predicted"/>
<sequence>MDNRFEDSFLEIWVMKEYGIKESWTKLITFGPQGPERLLPRALCFRKSGEVLVLLTDKSRQELVSLDLESKQFKNLGISGYQCCNVGFYKESLLLLDKSDAESY</sequence>
<evidence type="ECO:0000313" key="2">
    <source>
        <dbReference type="Proteomes" id="UP001054821"/>
    </source>
</evidence>
<comment type="caution">
    <text evidence="1">The sequence shown here is derived from an EMBL/GenBank/DDBJ whole genome shotgun (WGS) entry which is preliminary data.</text>
</comment>
<organism evidence="1 2">
    <name type="scientific">Prunus dulcis</name>
    <name type="common">Almond</name>
    <name type="synonym">Amygdalus dulcis</name>
    <dbReference type="NCBI Taxonomy" id="3755"/>
    <lineage>
        <taxon>Eukaryota</taxon>
        <taxon>Viridiplantae</taxon>
        <taxon>Streptophyta</taxon>
        <taxon>Embryophyta</taxon>
        <taxon>Tracheophyta</taxon>
        <taxon>Spermatophyta</taxon>
        <taxon>Magnoliopsida</taxon>
        <taxon>eudicotyledons</taxon>
        <taxon>Gunneridae</taxon>
        <taxon>Pentapetalae</taxon>
        <taxon>rosids</taxon>
        <taxon>fabids</taxon>
        <taxon>Rosales</taxon>
        <taxon>Rosaceae</taxon>
        <taxon>Amygdaloideae</taxon>
        <taxon>Amygdaleae</taxon>
        <taxon>Prunus</taxon>
    </lineage>
</organism>
<accession>A0AAD4Z4V5</accession>
<dbReference type="EMBL" id="JAJFAZ020000004">
    <property type="protein sequence ID" value="KAI5332826.1"/>
    <property type="molecule type" value="Genomic_DNA"/>
</dbReference>
<gene>
    <name evidence="1" type="ORF">L3X38_022955</name>
</gene>
<protein>
    <submittedName>
        <fullName evidence="1">Uncharacterized protein</fullName>
    </submittedName>
</protein>
<name>A0AAD4Z4V5_PRUDU</name>
<reference evidence="1 2" key="1">
    <citation type="journal article" date="2022" name="G3 (Bethesda)">
        <title>Whole-genome sequence and methylome profiling of the almond [Prunus dulcis (Mill.) D.A. Webb] cultivar 'Nonpareil'.</title>
        <authorList>
            <person name="D'Amico-Willman K.M."/>
            <person name="Ouma W.Z."/>
            <person name="Meulia T."/>
            <person name="Sideli G.M."/>
            <person name="Gradziel T.M."/>
            <person name="Fresnedo-Ramirez J."/>
        </authorList>
    </citation>
    <scope>NUCLEOTIDE SEQUENCE [LARGE SCALE GENOMIC DNA]</scope>
    <source>
        <strain evidence="1">Clone GOH B32 T37-40</strain>
    </source>
</reference>
<keyword evidence="2" id="KW-1185">Reference proteome</keyword>
<evidence type="ECO:0000313" key="1">
    <source>
        <dbReference type="EMBL" id="KAI5332826.1"/>
    </source>
</evidence>